<dbReference type="InterPro" id="IPR050130">
    <property type="entry name" value="ClpA_ClpB"/>
</dbReference>
<dbReference type="Gene3D" id="3.40.50.300">
    <property type="entry name" value="P-loop containing nucleotide triphosphate hydrolases"/>
    <property type="match status" value="1"/>
</dbReference>
<dbReference type="GO" id="GO:0016887">
    <property type="term" value="F:ATP hydrolysis activity"/>
    <property type="evidence" value="ECO:0007669"/>
    <property type="project" value="InterPro"/>
</dbReference>
<evidence type="ECO:0000256" key="2">
    <source>
        <dbReference type="ARBA" id="ARBA00022840"/>
    </source>
</evidence>
<evidence type="ECO:0000313" key="5">
    <source>
        <dbReference type="Proteomes" id="UP001497516"/>
    </source>
</evidence>
<dbReference type="GO" id="GO:0005737">
    <property type="term" value="C:cytoplasm"/>
    <property type="evidence" value="ECO:0007669"/>
    <property type="project" value="TreeGrafter"/>
</dbReference>
<dbReference type="AlphaFoldDB" id="A0AAV2EDW9"/>
<dbReference type="Gene3D" id="1.10.8.60">
    <property type="match status" value="1"/>
</dbReference>
<sequence length="337" mass="38114">MIGARNLSYGSRLYKAIPEKLRTPTTATYRQKPHTEMSIMRVDNLEQRLKGRVVGQDAAVSHVSQAIRRSQTGARNTTRPLASFLFHGPSGVGKKKLAEAIAIEFYGSKRSLVRIDMGEHMEKHFLYPVTESDTDRAVILFCEIDKASPAIARSLLQIIDDGEFPKHHVGLKCSFRNVPPHNFDFRDTIIIMTSNVAQPRLNRHDSQVRQGISKNLSEIFRAQLLYRIDEIVLFKMLTKEDLMMMVDAMVKELVDKMKYSKSIKLEVTEELKNSVISVGYNCGCGAKQLKWAFARLVEDQLADGILKGTVKNRCSVTVDYDPFYESLFTSPASTSDF</sequence>
<proteinExistence type="predicted"/>
<reference evidence="4 5" key="1">
    <citation type="submission" date="2024-04" db="EMBL/GenBank/DDBJ databases">
        <authorList>
            <person name="Fracassetti M."/>
        </authorList>
    </citation>
    <scope>NUCLEOTIDE SEQUENCE [LARGE SCALE GENOMIC DNA]</scope>
</reference>
<dbReference type="CDD" id="cd19499">
    <property type="entry name" value="RecA-like_ClpB_Hsp104-like"/>
    <property type="match status" value="1"/>
</dbReference>
<dbReference type="InterPro" id="IPR019489">
    <property type="entry name" value="Clp_ATPase_C"/>
</dbReference>
<dbReference type="InterPro" id="IPR003959">
    <property type="entry name" value="ATPase_AAA_core"/>
</dbReference>
<dbReference type="PANTHER" id="PTHR11638:SF189">
    <property type="entry name" value="CLP R DOMAIN-CONTAINING PROTEIN"/>
    <property type="match status" value="1"/>
</dbReference>
<gene>
    <name evidence="4" type="ORF">LTRI10_LOCUS25380</name>
</gene>
<dbReference type="EMBL" id="OZ034817">
    <property type="protein sequence ID" value="CAL1384151.1"/>
    <property type="molecule type" value="Genomic_DNA"/>
</dbReference>
<dbReference type="InterPro" id="IPR027417">
    <property type="entry name" value="P-loop_NTPase"/>
</dbReference>
<dbReference type="Pfam" id="PF10431">
    <property type="entry name" value="ClpB_D2-small"/>
    <property type="match status" value="1"/>
</dbReference>
<organism evidence="4 5">
    <name type="scientific">Linum trigynum</name>
    <dbReference type="NCBI Taxonomy" id="586398"/>
    <lineage>
        <taxon>Eukaryota</taxon>
        <taxon>Viridiplantae</taxon>
        <taxon>Streptophyta</taxon>
        <taxon>Embryophyta</taxon>
        <taxon>Tracheophyta</taxon>
        <taxon>Spermatophyta</taxon>
        <taxon>Magnoliopsida</taxon>
        <taxon>eudicotyledons</taxon>
        <taxon>Gunneridae</taxon>
        <taxon>Pentapetalae</taxon>
        <taxon>rosids</taxon>
        <taxon>fabids</taxon>
        <taxon>Malpighiales</taxon>
        <taxon>Linaceae</taxon>
        <taxon>Linum</taxon>
    </lineage>
</organism>
<dbReference type="GO" id="GO:0034605">
    <property type="term" value="P:cellular response to heat"/>
    <property type="evidence" value="ECO:0007669"/>
    <property type="project" value="TreeGrafter"/>
</dbReference>
<name>A0AAV2EDW9_9ROSI</name>
<dbReference type="InterPro" id="IPR001270">
    <property type="entry name" value="ClpA/B"/>
</dbReference>
<feature type="domain" description="Clp ATPase C-terminal" evidence="3">
    <location>
        <begin position="237"/>
        <end position="325"/>
    </location>
</feature>
<evidence type="ECO:0000313" key="4">
    <source>
        <dbReference type="EMBL" id="CAL1384151.1"/>
    </source>
</evidence>
<dbReference type="PANTHER" id="PTHR11638">
    <property type="entry name" value="ATP-DEPENDENT CLP PROTEASE"/>
    <property type="match status" value="1"/>
</dbReference>
<evidence type="ECO:0000256" key="1">
    <source>
        <dbReference type="ARBA" id="ARBA00022741"/>
    </source>
</evidence>
<dbReference type="PRINTS" id="PR00300">
    <property type="entry name" value="CLPPROTEASEA"/>
</dbReference>
<keyword evidence="5" id="KW-1185">Reference proteome</keyword>
<evidence type="ECO:0000259" key="3">
    <source>
        <dbReference type="SMART" id="SM01086"/>
    </source>
</evidence>
<dbReference type="Proteomes" id="UP001497516">
    <property type="component" value="Chromosome 4"/>
</dbReference>
<dbReference type="SUPFAM" id="SSF52540">
    <property type="entry name" value="P-loop containing nucleoside triphosphate hydrolases"/>
    <property type="match status" value="1"/>
</dbReference>
<protein>
    <recommendedName>
        <fullName evidence="3">Clp ATPase C-terminal domain-containing protein</fullName>
    </recommendedName>
</protein>
<dbReference type="SMART" id="SM01086">
    <property type="entry name" value="ClpB_D2-small"/>
    <property type="match status" value="1"/>
</dbReference>
<keyword evidence="2" id="KW-0067">ATP-binding</keyword>
<keyword evidence="1" id="KW-0547">Nucleotide-binding</keyword>
<accession>A0AAV2EDW9</accession>
<dbReference type="Pfam" id="PF07724">
    <property type="entry name" value="AAA_2"/>
    <property type="match status" value="1"/>
</dbReference>
<dbReference type="GO" id="GO:0005524">
    <property type="term" value="F:ATP binding"/>
    <property type="evidence" value="ECO:0007669"/>
    <property type="project" value="UniProtKB-KW"/>
</dbReference>